<dbReference type="RefSeq" id="WP_249242534.1">
    <property type="nucleotide sequence ID" value="NZ_CP096649.1"/>
</dbReference>
<reference evidence="1" key="1">
    <citation type="submission" date="2022-04" db="EMBL/GenBank/DDBJ databases">
        <title>Complete genome sequences of Ezakiella coagulans and Fenollaria massiliensis.</title>
        <authorList>
            <person name="France M.T."/>
            <person name="Clifford J."/>
            <person name="Narina S."/>
            <person name="Rutt L."/>
            <person name="Ravel J."/>
        </authorList>
    </citation>
    <scope>NUCLEOTIDE SEQUENCE</scope>
    <source>
        <strain evidence="1">C0061C2</strain>
    </source>
</reference>
<gene>
    <name evidence="1" type="ORF">M1R53_07160</name>
</gene>
<dbReference type="KEGG" id="fms:M1R53_07160"/>
<sequence length="235" mass="26020">MKKFRDLIILDEMNLVLACDSAGGIGEKPCDEVFADVEMVSYYAAFVPIVELLCARSTPMVLVDTLCNEREPYGEKIIRGIKMAMSEAGMTSENAFTGSSEENFLTNMTGIGVTVLARGIDIRKAQKGDRVYAIGQALVGEELIKHRDRAMSMSDYIYLKEQNYIHDIVPIGSKGAAHEIAEIESHSGLRARIVNHDFDYHKSGGPSAICLVTMNEDDFNKLNLKKDANLLAFME</sequence>
<dbReference type="EMBL" id="CP096649">
    <property type="protein sequence ID" value="UQK59013.1"/>
    <property type="molecule type" value="Genomic_DNA"/>
</dbReference>
<dbReference type="AlphaFoldDB" id="A0A9E7DIX5"/>
<name>A0A9E7DIX5_9FIRM</name>
<proteinExistence type="predicted"/>
<accession>A0A9E7DIX5</accession>
<organism evidence="1 2">
    <name type="scientific">Fenollaria massiliensis</name>
    <dbReference type="NCBI Taxonomy" id="938288"/>
    <lineage>
        <taxon>Bacteria</taxon>
        <taxon>Bacillati</taxon>
        <taxon>Bacillota</taxon>
        <taxon>Clostridia</taxon>
        <taxon>Eubacteriales</taxon>
        <taxon>Fenollaria</taxon>
    </lineage>
</organism>
<evidence type="ECO:0000313" key="2">
    <source>
        <dbReference type="Proteomes" id="UP000831151"/>
    </source>
</evidence>
<keyword evidence="2" id="KW-1185">Reference proteome</keyword>
<protein>
    <submittedName>
        <fullName evidence="1">Uncharacterized protein</fullName>
    </submittedName>
</protein>
<dbReference type="Proteomes" id="UP000831151">
    <property type="component" value="Chromosome"/>
</dbReference>
<evidence type="ECO:0000313" key="1">
    <source>
        <dbReference type="EMBL" id="UQK59013.1"/>
    </source>
</evidence>